<feature type="region of interest" description="Disordered" evidence="1">
    <location>
        <begin position="124"/>
        <end position="146"/>
    </location>
</feature>
<dbReference type="PANTHER" id="PTHR33264:SF55">
    <property type="entry name" value="TRANSMEMBRANE PROTEIN"/>
    <property type="match status" value="1"/>
</dbReference>
<accession>A0A978VSQ4</accession>
<dbReference type="OrthoDB" id="695262at2759"/>
<dbReference type="EMBL" id="JAEACU010000002">
    <property type="protein sequence ID" value="KAH7541849.1"/>
    <property type="molecule type" value="Genomic_DNA"/>
</dbReference>
<evidence type="ECO:0000313" key="2">
    <source>
        <dbReference type="EMBL" id="KAH7541849.1"/>
    </source>
</evidence>
<protein>
    <submittedName>
        <fullName evidence="2">Uncharacterized protein</fullName>
    </submittedName>
</protein>
<dbReference type="Proteomes" id="UP000813462">
    <property type="component" value="Unassembled WGS sequence"/>
</dbReference>
<sequence length="169" mass="18642">MGGQVVLRSSPAIRRTPLLMVNSPTTVTPSDKRQFREVAGGTTAECAAVCCCCPCAVLDLLVTVIYRVPFGVCRKAWNRTTKRHRCAPKKGLLRRPSSPEEHHTREELEAELKRVKEAAKKEENIAAGAVAGPGAGGEVVPPETGNFSEKEMWDRFYGTGFWRSQSQRE</sequence>
<gene>
    <name evidence="2" type="ORF">FEM48_Zijuj02G0011100</name>
</gene>
<organism evidence="2 3">
    <name type="scientific">Ziziphus jujuba var. spinosa</name>
    <dbReference type="NCBI Taxonomy" id="714518"/>
    <lineage>
        <taxon>Eukaryota</taxon>
        <taxon>Viridiplantae</taxon>
        <taxon>Streptophyta</taxon>
        <taxon>Embryophyta</taxon>
        <taxon>Tracheophyta</taxon>
        <taxon>Spermatophyta</taxon>
        <taxon>Magnoliopsida</taxon>
        <taxon>eudicotyledons</taxon>
        <taxon>Gunneridae</taxon>
        <taxon>Pentapetalae</taxon>
        <taxon>rosids</taxon>
        <taxon>fabids</taxon>
        <taxon>Rosales</taxon>
        <taxon>Rhamnaceae</taxon>
        <taxon>Paliureae</taxon>
        <taxon>Ziziphus</taxon>
    </lineage>
</organism>
<reference evidence="2" key="1">
    <citation type="journal article" date="2021" name="Front. Plant Sci.">
        <title>Chromosome-Scale Genome Assembly for Chinese Sour Jujube and Insights Into Its Genome Evolution and Domestication Signature.</title>
        <authorList>
            <person name="Shen L.-Y."/>
            <person name="Luo H."/>
            <person name="Wang X.-L."/>
            <person name="Wang X.-M."/>
            <person name="Qiu X.-J."/>
            <person name="Liu H."/>
            <person name="Zhou S.-S."/>
            <person name="Jia K.-H."/>
            <person name="Nie S."/>
            <person name="Bao Y.-T."/>
            <person name="Zhang R.-G."/>
            <person name="Yun Q.-Z."/>
            <person name="Chai Y.-H."/>
            <person name="Lu J.-Y."/>
            <person name="Li Y."/>
            <person name="Zhao S.-W."/>
            <person name="Mao J.-F."/>
            <person name="Jia S.-G."/>
            <person name="Mao Y.-M."/>
        </authorList>
    </citation>
    <scope>NUCLEOTIDE SEQUENCE</scope>
    <source>
        <strain evidence="2">AT0</strain>
        <tissue evidence="2">Leaf</tissue>
    </source>
</reference>
<evidence type="ECO:0000313" key="3">
    <source>
        <dbReference type="Proteomes" id="UP000813462"/>
    </source>
</evidence>
<evidence type="ECO:0000256" key="1">
    <source>
        <dbReference type="SAM" id="MobiDB-lite"/>
    </source>
</evidence>
<dbReference type="PANTHER" id="PTHR33264">
    <property type="entry name" value="EXPRESSED PROTEIN"/>
    <property type="match status" value="1"/>
</dbReference>
<name>A0A978VSQ4_ZIZJJ</name>
<proteinExistence type="predicted"/>
<comment type="caution">
    <text evidence="2">The sequence shown here is derived from an EMBL/GenBank/DDBJ whole genome shotgun (WGS) entry which is preliminary data.</text>
</comment>
<dbReference type="AlphaFoldDB" id="A0A978VSQ4"/>